<dbReference type="Gene3D" id="3.40.50.720">
    <property type="entry name" value="NAD(P)-binding Rossmann-like Domain"/>
    <property type="match status" value="1"/>
</dbReference>
<reference evidence="4 5" key="1">
    <citation type="submission" date="2019-03" db="EMBL/GenBank/DDBJ databases">
        <title>Freshwater and sediment microbial communities from various areas in North America, analyzing microbe dynamics in response to fracking.</title>
        <authorList>
            <person name="Lamendella R."/>
        </authorList>
    </citation>
    <scope>NUCLEOTIDE SEQUENCE [LARGE SCALE GENOMIC DNA]</scope>
    <source>
        <strain evidence="4 5">74A</strain>
    </source>
</reference>
<evidence type="ECO:0000313" key="5">
    <source>
        <dbReference type="Proteomes" id="UP000294832"/>
    </source>
</evidence>
<comment type="similarity">
    <text evidence="1">Belongs to the NAD(P)-dependent epimerase/dehydratase family. SDR39U1 subfamily.</text>
</comment>
<dbReference type="Proteomes" id="UP000294832">
    <property type="component" value="Unassembled WGS sequence"/>
</dbReference>
<dbReference type="AlphaFoldDB" id="A0A4R2FKU3"/>
<dbReference type="CDD" id="cd05242">
    <property type="entry name" value="SDR_a8"/>
    <property type="match status" value="1"/>
</dbReference>
<dbReference type="PANTHER" id="PTHR11092">
    <property type="entry name" value="SUGAR NUCLEOTIDE EPIMERASE RELATED"/>
    <property type="match status" value="1"/>
</dbReference>
<dbReference type="PANTHER" id="PTHR11092:SF0">
    <property type="entry name" value="EPIMERASE FAMILY PROTEIN SDR39U1"/>
    <property type="match status" value="1"/>
</dbReference>
<feature type="domain" description="NAD-dependent epimerase/dehydratase" evidence="2">
    <location>
        <begin position="3"/>
        <end position="221"/>
    </location>
</feature>
<evidence type="ECO:0000259" key="2">
    <source>
        <dbReference type="Pfam" id="PF01370"/>
    </source>
</evidence>
<accession>A0A4R2FKU3</accession>
<dbReference type="InterPro" id="IPR010099">
    <property type="entry name" value="SDR39U1"/>
</dbReference>
<name>A0A4R2FKU3_9GAMM</name>
<organism evidence="4 5">
    <name type="scientific">Shewanella fodinae</name>
    <dbReference type="NCBI Taxonomy" id="552357"/>
    <lineage>
        <taxon>Bacteria</taxon>
        <taxon>Pseudomonadati</taxon>
        <taxon>Pseudomonadota</taxon>
        <taxon>Gammaproteobacteria</taxon>
        <taxon>Alteromonadales</taxon>
        <taxon>Shewanellaceae</taxon>
        <taxon>Shewanella</taxon>
    </lineage>
</organism>
<dbReference type="Pfam" id="PF08338">
    <property type="entry name" value="DUF1731"/>
    <property type="match status" value="1"/>
</dbReference>
<protein>
    <recommendedName>
        <fullName evidence="6">TIGR01777 family protein</fullName>
    </recommendedName>
</protein>
<dbReference type="InterPro" id="IPR036291">
    <property type="entry name" value="NAD(P)-bd_dom_sf"/>
</dbReference>
<gene>
    <name evidence="4" type="ORF">EDC91_102213</name>
</gene>
<dbReference type="EMBL" id="SLWF01000002">
    <property type="protein sequence ID" value="TCN90296.1"/>
    <property type="molecule type" value="Genomic_DNA"/>
</dbReference>
<keyword evidence="5" id="KW-1185">Reference proteome</keyword>
<dbReference type="InterPro" id="IPR013549">
    <property type="entry name" value="DUF1731"/>
</dbReference>
<feature type="domain" description="DUF1731" evidence="3">
    <location>
        <begin position="249"/>
        <end position="295"/>
    </location>
</feature>
<comment type="caution">
    <text evidence="4">The sequence shown here is derived from an EMBL/GenBank/DDBJ whole genome shotgun (WGS) entry which is preliminary data.</text>
</comment>
<dbReference type="Pfam" id="PF01370">
    <property type="entry name" value="Epimerase"/>
    <property type="match status" value="1"/>
</dbReference>
<evidence type="ECO:0000259" key="3">
    <source>
        <dbReference type="Pfam" id="PF08338"/>
    </source>
</evidence>
<evidence type="ECO:0008006" key="6">
    <source>
        <dbReference type="Google" id="ProtNLM"/>
    </source>
</evidence>
<sequence length="296" mass="32243">MKILITGATGLVGTALVASLETDHQLLIVSRNPLLARQKLGVHHQYLPSLDGLQHLNDIDAVINLAGEPIVGKRWSESQKQLICRSRWDITSRLSQLIKSSSNPPSCFISGSAIGYYGGQDDTLLDEDATPQEEFSHYICAEWERRALAAQSNATRVCILRTGIVLAAKGGALAKMLPAFRVGLGGPIANGRQGMSWIHLADMVELILFLLEHTTAQGVYNATAPYPVSNAEFARALGKALQRPAILPAPAFMLKLLFGEMAELLIEGQYVIPSRAMQAGFHFKFPKLEQALADLF</sequence>
<dbReference type="OrthoDB" id="9801773at2"/>
<dbReference type="NCBIfam" id="TIGR01777">
    <property type="entry name" value="yfcH"/>
    <property type="match status" value="1"/>
</dbReference>
<proteinExistence type="inferred from homology"/>
<evidence type="ECO:0000313" key="4">
    <source>
        <dbReference type="EMBL" id="TCN90296.1"/>
    </source>
</evidence>
<dbReference type="InterPro" id="IPR001509">
    <property type="entry name" value="Epimerase_deHydtase"/>
</dbReference>
<dbReference type="RefSeq" id="WP_133037716.1">
    <property type="nucleotide sequence ID" value="NZ_SLWF01000002.1"/>
</dbReference>
<dbReference type="SUPFAM" id="SSF51735">
    <property type="entry name" value="NAD(P)-binding Rossmann-fold domains"/>
    <property type="match status" value="1"/>
</dbReference>
<evidence type="ECO:0000256" key="1">
    <source>
        <dbReference type="ARBA" id="ARBA00009353"/>
    </source>
</evidence>